<dbReference type="EMBL" id="QKZK01000072">
    <property type="protein sequence ID" value="PZX09796.1"/>
    <property type="molecule type" value="Genomic_DNA"/>
</dbReference>
<dbReference type="AlphaFoldDB" id="A0A2W7N9Z6"/>
<organism evidence="2 3">
    <name type="scientific">Breznakibacter xylanolyticus</name>
    <dbReference type="NCBI Taxonomy" id="990"/>
    <lineage>
        <taxon>Bacteria</taxon>
        <taxon>Pseudomonadati</taxon>
        <taxon>Bacteroidota</taxon>
        <taxon>Bacteroidia</taxon>
        <taxon>Marinilabiliales</taxon>
        <taxon>Marinilabiliaceae</taxon>
        <taxon>Breznakibacter</taxon>
    </lineage>
</organism>
<accession>A0A2W7N9Z6</accession>
<name>A0A2W7N9Z6_9BACT</name>
<reference evidence="2 3" key="1">
    <citation type="submission" date="2018-06" db="EMBL/GenBank/DDBJ databases">
        <title>Genomic Encyclopedia of Archaeal and Bacterial Type Strains, Phase II (KMG-II): from individual species to whole genera.</title>
        <authorList>
            <person name="Goeker M."/>
        </authorList>
    </citation>
    <scope>NUCLEOTIDE SEQUENCE [LARGE SCALE GENOMIC DNA]</scope>
    <source>
        <strain evidence="2 3">DSM 6779</strain>
    </source>
</reference>
<feature type="compositionally biased region" description="Polar residues" evidence="1">
    <location>
        <begin position="100"/>
        <end position="133"/>
    </location>
</feature>
<sequence>MKFIASRLSEGNKVFPAEIHIESTGLTVRIPGLFKGKSEYFDFKKISNISVETPMIGYSTITFHASGAKVTAHGFTTSEVKQIKQAIEDGKIDKPKPITQRPNHQSTIEPVQQKQQSPMTSSSEESNQNNKGQVKSLLVETGKSIMSEFRNNKAEKLEKEKLYELKKQEILNIPRPTELNTAIEIIDNLILRIKSEPWINNDNLRNQYTDLCFERLKQLINGLPLLDPNFDKRAYEKQLKKLNWSRFFKKNFN</sequence>
<proteinExistence type="predicted"/>
<feature type="region of interest" description="Disordered" evidence="1">
    <location>
        <begin position="88"/>
        <end position="133"/>
    </location>
</feature>
<gene>
    <name evidence="2" type="ORF">LX69_03519</name>
</gene>
<evidence type="ECO:0000313" key="2">
    <source>
        <dbReference type="EMBL" id="PZX09796.1"/>
    </source>
</evidence>
<evidence type="ECO:0000313" key="3">
    <source>
        <dbReference type="Proteomes" id="UP000249239"/>
    </source>
</evidence>
<dbReference type="RefSeq" id="WP_185741729.1">
    <property type="nucleotide sequence ID" value="NZ_QKZK01000072.1"/>
</dbReference>
<evidence type="ECO:0000256" key="1">
    <source>
        <dbReference type="SAM" id="MobiDB-lite"/>
    </source>
</evidence>
<protein>
    <submittedName>
        <fullName evidence="2">Uncharacterized protein</fullName>
    </submittedName>
</protein>
<comment type="caution">
    <text evidence="2">The sequence shown here is derived from an EMBL/GenBank/DDBJ whole genome shotgun (WGS) entry which is preliminary data.</text>
</comment>
<keyword evidence="3" id="KW-1185">Reference proteome</keyword>
<dbReference type="Proteomes" id="UP000249239">
    <property type="component" value="Unassembled WGS sequence"/>
</dbReference>